<dbReference type="GO" id="GO:0140359">
    <property type="term" value="F:ABC-type transporter activity"/>
    <property type="evidence" value="ECO:0007669"/>
    <property type="project" value="InterPro"/>
</dbReference>
<feature type="transmembrane region" description="Helical" evidence="5">
    <location>
        <begin position="21"/>
        <end position="40"/>
    </location>
</feature>
<feature type="transmembrane region" description="Helical" evidence="5">
    <location>
        <begin position="384"/>
        <end position="406"/>
    </location>
</feature>
<dbReference type="KEGG" id="tsph:KIH39_07335"/>
<keyword evidence="4 5" id="KW-0472">Membrane</keyword>
<protein>
    <submittedName>
        <fullName evidence="7">ABC transporter permease</fullName>
    </submittedName>
</protein>
<dbReference type="Pfam" id="PF12698">
    <property type="entry name" value="ABC2_membrane_3"/>
    <property type="match status" value="1"/>
</dbReference>
<reference evidence="7" key="1">
    <citation type="submission" date="2021-05" db="EMBL/GenBank/DDBJ databases">
        <title>Complete genome sequence of the cellulolytic planctomycete Telmatocola sphagniphila SP2T and characterization of the first cellulase from planctomycetes.</title>
        <authorList>
            <person name="Rakitin A.L."/>
            <person name="Beletsky A.V."/>
            <person name="Naumoff D.G."/>
            <person name="Kulichevskaya I.S."/>
            <person name="Mardanov A.V."/>
            <person name="Ravin N.V."/>
            <person name="Dedysh S.N."/>
        </authorList>
    </citation>
    <scope>NUCLEOTIDE SEQUENCE</scope>
    <source>
        <strain evidence="7">SP2T</strain>
    </source>
</reference>
<dbReference type="GO" id="GO:0016020">
    <property type="term" value="C:membrane"/>
    <property type="evidence" value="ECO:0007669"/>
    <property type="project" value="UniProtKB-SubCell"/>
</dbReference>
<dbReference type="EMBL" id="CP074694">
    <property type="protein sequence ID" value="QVL33712.1"/>
    <property type="molecule type" value="Genomic_DNA"/>
</dbReference>
<dbReference type="RefSeq" id="WP_213498659.1">
    <property type="nucleotide sequence ID" value="NZ_CP074694.1"/>
</dbReference>
<evidence type="ECO:0000256" key="4">
    <source>
        <dbReference type="ARBA" id="ARBA00023136"/>
    </source>
</evidence>
<feature type="transmembrane region" description="Helical" evidence="5">
    <location>
        <begin position="277"/>
        <end position="294"/>
    </location>
</feature>
<evidence type="ECO:0000256" key="1">
    <source>
        <dbReference type="ARBA" id="ARBA00004141"/>
    </source>
</evidence>
<organism evidence="7 8">
    <name type="scientific">Telmatocola sphagniphila</name>
    <dbReference type="NCBI Taxonomy" id="1123043"/>
    <lineage>
        <taxon>Bacteria</taxon>
        <taxon>Pseudomonadati</taxon>
        <taxon>Planctomycetota</taxon>
        <taxon>Planctomycetia</taxon>
        <taxon>Gemmatales</taxon>
        <taxon>Gemmataceae</taxon>
    </lineage>
</organism>
<evidence type="ECO:0000313" key="7">
    <source>
        <dbReference type="EMBL" id="QVL33712.1"/>
    </source>
</evidence>
<dbReference type="InterPro" id="IPR013525">
    <property type="entry name" value="ABC2_TM"/>
</dbReference>
<feature type="domain" description="ABC-2 type transporter transmembrane" evidence="6">
    <location>
        <begin position="211"/>
        <end position="348"/>
    </location>
</feature>
<gene>
    <name evidence="7" type="ORF">KIH39_07335</name>
</gene>
<evidence type="ECO:0000259" key="6">
    <source>
        <dbReference type="Pfam" id="PF12698"/>
    </source>
</evidence>
<evidence type="ECO:0000256" key="2">
    <source>
        <dbReference type="ARBA" id="ARBA00022692"/>
    </source>
</evidence>
<evidence type="ECO:0000313" key="8">
    <source>
        <dbReference type="Proteomes" id="UP000676194"/>
    </source>
</evidence>
<comment type="subcellular location">
    <subcellularLocation>
        <location evidence="1">Membrane</location>
        <topology evidence="1">Multi-pass membrane protein</topology>
    </subcellularLocation>
</comment>
<evidence type="ECO:0000256" key="5">
    <source>
        <dbReference type="SAM" id="Phobius"/>
    </source>
</evidence>
<dbReference type="Proteomes" id="UP000676194">
    <property type="component" value="Chromosome"/>
</dbReference>
<keyword evidence="2 5" id="KW-0812">Transmembrane</keyword>
<proteinExistence type="predicted"/>
<sequence length="412" mass="46374">MRWHILQTLLHKEFLRHATNRGGLALAGLLITASLLLAILNPAEDKGFSLFGGIHHCYIDFEEDNGLIQHLRDTVPDELRNAIFIRQMEPNSKPDQPLNYPTGTGAIQIRRLNTQSAGKPGYLIWLWHPNNDRQGMAVYESWFWRETYDYFQNQAAKQLSEAGLNGAKEMGQPPLDDNLWGLRKAYEELFDRYRTVSATLSPELQKPMPIVELKETPLTGSGMSSRASISTALVMFSLFFTCVYLMPSLTCEERERGLLLAQALSPANTLEILTAKFMFYPAFGVFLATILSGIHNPQVLKNPFYWLTMFTLALGSLGIGITLACVARTQRSASMAALCYMLVVALTLLMCQQNNIAYIPYMALEYHAPLIIHATLTSQIKPHHWVNLAACAALGFLWASLAFVLFRKRGWQ</sequence>
<keyword evidence="8" id="KW-1185">Reference proteome</keyword>
<feature type="transmembrane region" description="Helical" evidence="5">
    <location>
        <begin position="227"/>
        <end position="246"/>
    </location>
</feature>
<feature type="transmembrane region" description="Helical" evidence="5">
    <location>
        <begin position="338"/>
        <end position="364"/>
    </location>
</feature>
<name>A0A8E6EWE4_9BACT</name>
<dbReference type="AlphaFoldDB" id="A0A8E6EWE4"/>
<feature type="transmembrane region" description="Helical" evidence="5">
    <location>
        <begin position="306"/>
        <end position="326"/>
    </location>
</feature>
<accession>A0A8E6EWE4</accession>
<keyword evidence="3 5" id="KW-1133">Transmembrane helix</keyword>
<evidence type="ECO:0000256" key="3">
    <source>
        <dbReference type="ARBA" id="ARBA00022989"/>
    </source>
</evidence>